<protein>
    <submittedName>
        <fullName evidence="2">Putative smad nuclear-interacting protein 1</fullName>
    </submittedName>
</protein>
<keyword evidence="3" id="KW-1185">Reference proteome</keyword>
<feature type="compositionally biased region" description="Basic residues" evidence="1">
    <location>
        <begin position="1"/>
        <end position="10"/>
    </location>
</feature>
<evidence type="ECO:0000313" key="2">
    <source>
        <dbReference type="EMBL" id="AWO96174.1"/>
    </source>
</evidence>
<feature type="compositionally biased region" description="Basic and acidic residues" evidence="1">
    <location>
        <begin position="11"/>
        <end position="27"/>
    </location>
</feature>
<organism evidence="2 3">
    <name type="scientific">Scophthalmus maximus</name>
    <name type="common">Turbot</name>
    <name type="synonym">Psetta maxima</name>
    <dbReference type="NCBI Taxonomy" id="52904"/>
    <lineage>
        <taxon>Eukaryota</taxon>
        <taxon>Metazoa</taxon>
        <taxon>Chordata</taxon>
        <taxon>Craniata</taxon>
        <taxon>Vertebrata</taxon>
        <taxon>Euteleostomi</taxon>
        <taxon>Actinopterygii</taxon>
        <taxon>Neopterygii</taxon>
        <taxon>Teleostei</taxon>
        <taxon>Neoteleostei</taxon>
        <taxon>Acanthomorphata</taxon>
        <taxon>Carangaria</taxon>
        <taxon>Pleuronectiformes</taxon>
        <taxon>Pleuronectoidei</taxon>
        <taxon>Scophthalmidae</taxon>
        <taxon>Scophthalmus</taxon>
    </lineage>
</organism>
<gene>
    <name evidence="2" type="ORF">SMAX5B_002565</name>
</gene>
<accession>A0A2U9AWZ2</accession>
<dbReference type="AlphaFoldDB" id="A0A2U9AWZ2"/>
<evidence type="ECO:0000256" key="1">
    <source>
        <dbReference type="SAM" id="MobiDB-lite"/>
    </source>
</evidence>
<feature type="region of interest" description="Disordered" evidence="1">
    <location>
        <begin position="1"/>
        <end position="83"/>
    </location>
</feature>
<feature type="compositionally biased region" description="Basic and acidic residues" evidence="1">
    <location>
        <begin position="35"/>
        <end position="45"/>
    </location>
</feature>
<name>A0A2U9AWZ2_SCOMX</name>
<sequence length="83" mass="9660">MTKEKRHRRRESPERESKVKIKQEKVAPLRVAIQRHLESPEEKGHQVPGQDEGPLTGQEGPVSRQTRQQISQKQEESQSPSRR</sequence>
<reference evidence="2 3" key="1">
    <citation type="submission" date="2017-12" db="EMBL/GenBank/DDBJ databases">
        <title>Integrating genomic resources of turbot (Scophthalmus maximus) in depth evaluation of genetic and physical mapping variation across individuals.</title>
        <authorList>
            <person name="Martinez P."/>
        </authorList>
    </citation>
    <scope>NUCLEOTIDE SEQUENCE [LARGE SCALE GENOMIC DNA]</scope>
</reference>
<evidence type="ECO:0000313" key="3">
    <source>
        <dbReference type="Proteomes" id="UP000246464"/>
    </source>
</evidence>
<dbReference type="Proteomes" id="UP000246464">
    <property type="component" value="Chromosome 1"/>
</dbReference>
<dbReference type="EMBL" id="CP026243">
    <property type="protein sequence ID" value="AWO96174.1"/>
    <property type="molecule type" value="Genomic_DNA"/>
</dbReference>
<feature type="compositionally biased region" description="Low complexity" evidence="1">
    <location>
        <begin position="68"/>
        <end position="83"/>
    </location>
</feature>
<proteinExistence type="predicted"/>